<evidence type="ECO:0000259" key="4">
    <source>
        <dbReference type="Pfam" id="PF13640"/>
    </source>
</evidence>
<comment type="caution">
    <text evidence="5">The sequence shown here is derived from an EMBL/GenBank/DDBJ whole genome shotgun (WGS) entry which is preliminary data.</text>
</comment>
<feature type="compositionally biased region" description="Basic residues" evidence="3">
    <location>
        <begin position="140"/>
        <end position="149"/>
    </location>
</feature>
<evidence type="ECO:0000256" key="2">
    <source>
        <dbReference type="ARBA" id="ARBA00023004"/>
    </source>
</evidence>
<dbReference type="InterPro" id="IPR045054">
    <property type="entry name" value="P4HA-like"/>
</dbReference>
<dbReference type="Pfam" id="PF13640">
    <property type="entry name" value="2OG-FeII_Oxy_3"/>
    <property type="match status" value="1"/>
</dbReference>
<reference evidence="5" key="1">
    <citation type="submission" date="2021-02" db="EMBL/GenBank/DDBJ databases">
        <authorList>
            <person name="Dougan E. K."/>
            <person name="Rhodes N."/>
            <person name="Thang M."/>
            <person name="Chan C."/>
        </authorList>
    </citation>
    <scope>NUCLEOTIDE SEQUENCE</scope>
</reference>
<organism evidence="5 6">
    <name type="scientific">Polarella glacialis</name>
    <name type="common">Dinoflagellate</name>
    <dbReference type="NCBI Taxonomy" id="89957"/>
    <lineage>
        <taxon>Eukaryota</taxon>
        <taxon>Sar</taxon>
        <taxon>Alveolata</taxon>
        <taxon>Dinophyceae</taxon>
        <taxon>Suessiales</taxon>
        <taxon>Suessiaceae</taxon>
        <taxon>Polarella</taxon>
    </lineage>
</organism>
<dbReference type="EMBL" id="CAJNNW010025266">
    <property type="protein sequence ID" value="CAE8676557.1"/>
    <property type="molecule type" value="Genomic_DNA"/>
</dbReference>
<dbReference type="PANTHER" id="PTHR10869">
    <property type="entry name" value="PROLYL 4-HYDROXYLASE ALPHA SUBUNIT"/>
    <property type="match status" value="1"/>
</dbReference>
<sequence length="149" mass="15853">LGLPACNVEPLQVVAYTGGQEFKEHHDIGTLAADGSVEAVAPRRLATIFVYLNTLPMGQGHTEFPQLGLSITPKQRQALLFSNVCENGQPDAAAVHCARPVYGKHIKLGLNIWVTDSNLRDLAITTPGPPALGPSQAGRGVKRRKKAGP</sequence>
<evidence type="ECO:0000313" key="5">
    <source>
        <dbReference type="EMBL" id="CAE8676557.1"/>
    </source>
</evidence>
<dbReference type="AlphaFoldDB" id="A0A813JGT8"/>
<name>A0A813JGT8_POLGL</name>
<feature type="domain" description="Prolyl 4-hydroxylase alpha subunit Fe(2+) 2OG dioxygenase" evidence="4">
    <location>
        <begin position="11"/>
        <end position="114"/>
    </location>
</feature>
<gene>
    <name evidence="5" type="ORF">PGLA2088_LOCUS19942</name>
</gene>
<feature type="non-terminal residue" evidence="5">
    <location>
        <position position="1"/>
    </location>
</feature>
<dbReference type="PANTHER" id="PTHR10869:SF235">
    <property type="entry name" value="PROCOLLAGEN-PROLINE 4-DIOXYGENASE"/>
    <property type="match status" value="1"/>
</dbReference>
<dbReference type="GO" id="GO:0004656">
    <property type="term" value="F:procollagen-proline 4-dioxygenase activity"/>
    <property type="evidence" value="ECO:0007669"/>
    <property type="project" value="TreeGrafter"/>
</dbReference>
<dbReference type="Gene3D" id="2.60.120.620">
    <property type="entry name" value="q2cbj1_9rhob like domain"/>
    <property type="match status" value="1"/>
</dbReference>
<dbReference type="GO" id="GO:0005783">
    <property type="term" value="C:endoplasmic reticulum"/>
    <property type="evidence" value="ECO:0007669"/>
    <property type="project" value="TreeGrafter"/>
</dbReference>
<dbReference type="Proteomes" id="UP000626109">
    <property type="component" value="Unassembled WGS sequence"/>
</dbReference>
<evidence type="ECO:0000256" key="1">
    <source>
        <dbReference type="ARBA" id="ARBA00022723"/>
    </source>
</evidence>
<proteinExistence type="predicted"/>
<feature type="region of interest" description="Disordered" evidence="3">
    <location>
        <begin position="125"/>
        <end position="149"/>
    </location>
</feature>
<protein>
    <recommendedName>
        <fullName evidence="4">Prolyl 4-hydroxylase alpha subunit Fe(2+) 2OG dioxygenase domain-containing protein</fullName>
    </recommendedName>
</protein>
<accession>A0A813JGT8</accession>
<dbReference type="InterPro" id="IPR044862">
    <property type="entry name" value="Pro_4_hyd_alph_FE2OG_OXY"/>
</dbReference>
<keyword evidence="1" id="KW-0479">Metal-binding</keyword>
<evidence type="ECO:0000313" key="6">
    <source>
        <dbReference type="Proteomes" id="UP000626109"/>
    </source>
</evidence>
<keyword evidence="2" id="KW-0408">Iron</keyword>
<evidence type="ECO:0000256" key="3">
    <source>
        <dbReference type="SAM" id="MobiDB-lite"/>
    </source>
</evidence>
<dbReference type="GO" id="GO:0046872">
    <property type="term" value="F:metal ion binding"/>
    <property type="evidence" value="ECO:0007669"/>
    <property type="project" value="UniProtKB-KW"/>
</dbReference>